<keyword evidence="3" id="KW-1185">Reference proteome</keyword>
<sequence length="1177" mass="134509">MYRSFTYCFTIICICFFSIQAFSQQSRSNYNLLWKISGNGLKKPSYLFGTMHLKDKRVFDFSDSVLVKLDECPAFAMEILPDSIIRALFTRFLSTDTTDKLRQMLTSEEYELLDKRLQDEAGLSIGKLKSKQPWLINMILDKTVVVPRKGDKTTFLDAYLYRLARQQDKKLIGLEKLQDQTSPFDDYASLKEQVKTMRTKLDKSYEAKFLENMIKMYHSGDVDKLYATIYPNSTFDQRRYKVLTVRNIAMVERLTAHIREQATFTAVGAAHLPGDDGMIKLLQKKGFTLTPVKATFTGMAASYKEKAVQEKWHTFTSAENAYAVDMPAEPFPYDIDSDKASKIMTMYMLPDLASGMVYYSAAITIPTQVKPSQQDELFRKMIDGMAQNKNSKLLKESKITFDTYPGREVEFFDGKEAAYMRCRIILRRNNVYMQMISGAREQLHNQEAVRFFNSFRLQDFAKSNWKEFTDPLAAFKINTPVSLTKQSREQDMENMEGIKSFQTIFSGTDQQKGIGYLSIVNDFSASYVILDDSLYLDGVMNLAAERGQGKLIEKRDINLQAFPGKAFTIQSPNLMYYCRTYLRGSRLYYLIVTTPPNEESLKSEAETFLNSFSFTSFKSPLWQAYTSDKRFAIKFPGEVINTTDTTHFMGNGFISSHYVSKDPHSSLSYFMSRSKYSDYYEAGNETEYFKQLVEASIEENDSLLSETPLTIDGAPAKELIIQKKGNHTVKRTKLILSGSNLYELMIYVPASSVFSAEVNHFFDGFTIDKAHVSGNIFSKKADKLFADLQSQNPDLHQEASDAISDFKFVQKDLSALYTALNKSYPDDTLQYGSTKLLLLNALSEISDATTLPFIKTFYNRLAESQSQLQIAALRVLTNMNAEESLTLFTDLILNKTPKIERNVPLFYNLGDSLAPSKVMFPRIMALYKYPAFTSSLYRFANSLCDSSLIKPQNILSFREPMVADGKTRFSKHMQASNEEDSYYSDAYTLEMLARLLGNFPEDPASQQLLTQMTTSPYDDLALEAAMALLKQNKPVSKKRLAEIAANKSLCLSLYDRLASLKRLDLFPSKYLNQEYFAQNSLISYLVYEDEGGEPDKVVLLESRETEIDGTKGRLYIYKFRYKPEPDEKESWYIGMSGLQPLNKKQVSTSGNYTYTRWELLEEKSINEHVEAILGSFE</sequence>
<dbReference type="EMBL" id="CP048222">
    <property type="protein sequence ID" value="QHT66257.1"/>
    <property type="molecule type" value="Genomic_DNA"/>
</dbReference>
<dbReference type="Gene3D" id="1.25.10.10">
    <property type="entry name" value="Leucine-rich Repeat Variant"/>
    <property type="match status" value="1"/>
</dbReference>
<organism evidence="2 3">
    <name type="scientific">Rhodocytophaga rosea</name>
    <dbReference type="NCBI Taxonomy" id="2704465"/>
    <lineage>
        <taxon>Bacteria</taxon>
        <taxon>Pseudomonadati</taxon>
        <taxon>Bacteroidota</taxon>
        <taxon>Cytophagia</taxon>
        <taxon>Cytophagales</taxon>
        <taxon>Rhodocytophagaceae</taxon>
        <taxon>Rhodocytophaga</taxon>
    </lineage>
</organism>
<dbReference type="SUPFAM" id="SSF48431">
    <property type="entry name" value="Lipovitellin-phosvitin complex, superhelical domain"/>
    <property type="match status" value="1"/>
</dbReference>
<dbReference type="PANTHER" id="PTHR40590:SF1">
    <property type="entry name" value="CYTOPLASMIC PROTEIN"/>
    <property type="match status" value="1"/>
</dbReference>
<evidence type="ECO:0000313" key="2">
    <source>
        <dbReference type="EMBL" id="QHT66257.1"/>
    </source>
</evidence>
<dbReference type="InterPro" id="IPR011030">
    <property type="entry name" value="Lipovitellin_superhlx_dom"/>
</dbReference>
<protein>
    <submittedName>
        <fullName evidence="2">TraB/GumN family protein</fullName>
    </submittedName>
</protein>
<dbReference type="RefSeq" id="WP_162442321.1">
    <property type="nucleotide sequence ID" value="NZ_CP048222.1"/>
</dbReference>
<evidence type="ECO:0000256" key="1">
    <source>
        <dbReference type="SAM" id="SignalP"/>
    </source>
</evidence>
<feature type="signal peptide" evidence="1">
    <location>
        <begin position="1"/>
        <end position="23"/>
    </location>
</feature>
<dbReference type="AlphaFoldDB" id="A0A6C0GEC1"/>
<dbReference type="InterPro" id="IPR002816">
    <property type="entry name" value="TraB/PrgY/GumN_fam"/>
</dbReference>
<dbReference type="KEGG" id="rhoz:GXP67_06080"/>
<name>A0A6C0GEC1_9BACT</name>
<dbReference type="Pfam" id="PF01963">
    <property type="entry name" value="TraB_PrgY_gumN"/>
    <property type="match status" value="1"/>
</dbReference>
<dbReference type="InterPro" id="IPR047111">
    <property type="entry name" value="YbaP-like"/>
</dbReference>
<dbReference type="Proteomes" id="UP000480178">
    <property type="component" value="Chromosome"/>
</dbReference>
<reference evidence="2 3" key="1">
    <citation type="submission" date="2020-01" db="EMBL/GenBank/DDBJ databases">
        <authorList>
            <person name="Kim M.K."/>
        </authorList>
    </citation>
    <scope>NUCLEOTIDE SEQUENCE [LARGE SCALE GENOMIC DNA]</scope>
    <source>
        <strain evidence="2 3">172606-1</strain>
    </source>
</reference>
<dbReference type="InterPro" id="IPR011989">
    <property type="entry name" value="ARM-like"/>
</dbReference>
<feature type="chain" id="PRO_5025484992" evidence="1">
    <location>
        <begin position="24"/>
        <end position="1177"/>
    </location>
</feature>
<gene>
    <name evidence="2" type="ORF">GXP67_06080</name>
</gene>
<evidence type="ECO:0000313" key="3">
    <source>
        <dbReference type="Proteomes" id="UP000480178"/>
    </source>
</evidence>
<proteinExistence type="predicted"/>
<dbReference type="CDD" id="cd14789">
    <property type="entry name" value="Tiki"/>
    <property type="match status" value="1"/>
</dbReference>
<accession>A0A6C0GEC1</accession>
<keyword evidence="1" id="KW-0732">Signal</keyword>
<dbReference type="PANTHER" id="PTHR40590">
    <property type="entry name" value="CYTOPLASMIC PROTEIN-RELATED"/>
    <property type="match status" value="1"/>
</dbReference>